<dbReference type="CDD" id="cd02142">
    <property type="entry name" value="McbC_SagB-like_oxidoreductase"/>
    <property type="match status" value="1"/>
</dbReference>
<dbReference type="RefSeq" id="WP_061787444.1">
    <property type="nucleotide sequence ID" value="NZ_LR134406.1"/>
</dbReference>
<dbReference type="InterPro" id="IPR052544">
    <property type="entry name" value="Bacteriocin_Proc_Enz"/>
</dbReference>
<sequence>METPFFDDFWQASELSPHNLREFMRMMDSYDPESRQLRLDHPLAPTPLPRTRERPLERLAARRRSGRGFSPRPLGAKYLARLLGSCRAWGGPEHRAFPSASASYATEVFVVGWRVENHTGRMLYYDPIDHGLVTLPDPSPPWPEAQSRINAPVAGEPACLVVATLFPDRLTAKYGERGGRFALLEAGAVMQQLSLTAADLGLAGVVVGGLIDDYWLARLGLTRTGAVVAFGYLVGYGGRG</sequence>
<dbReference type="InterPro" id="IPR029479">
    <property type="entry name" value="Nitroreductase"/>
</dbReference>
<reference evidence="2 3" key="1">
    <citation type="submission" date="2018-12" db="EMBL/GenBank/DDBJ databases">
        <authorList>
            <consortium name="Pathogen Informatics"/>
        </authorList>
    </citation>
    <scope>NUCLEOTIDE SEQUENCE [LARGE SCALE GENOMIC DNA]</scope>
    <source>
        <strain evidence="2 3">NCTC12967</strain>
    </source>
</reference>
<dbReference type="PANTHER" id="PTHR43745">
    <property type="entry name" value="NITROREDUCTASE MJ1384-RELATED"/>
    <property type="match status" value="1"/>
</dbReference>
<evidence type="ECO:0000313" key="3">
    <source>
        <dbReference type="Proteomes" id="UP000273044"/>
    </source>
</evidence>
<evidence type="ECO:0000259" key="1">
    <source>
        <dbReference type="Pfam" id="PF00881"/>
    </source>
</evidence>
<dbReference type="GeneID" id="64405581"/>
<dbReference type="SUPFAM" id="SSF55469">
    <property type="entry name" value="FMN-dependent nitroreductase-like"/>
    <property type="match status" value="1"/>
</dbReference>
<dbReference type="InterPro" id="IPR000415">
    <property type="entry name" value="Nitroreductase-like"/>
</dbReference>
<proteinExistence type="predicted"/>
<organism evidence="2 3">
    <name type="scientific">Arachnia propionica</name>
    <dbReference type="NCBI Taxonomy" id="1750"/>
    <lineage>
        <taxon>Bacteria</taxon>
        <taxon>Bacillati</taxon>
        <taxon>Actinomycetota</taxon>
        <taxon>Actinomycetes</taxon>
        <taxon>Propionibacteriales</taxon>
        <taxon>Propionibacteriaceae</taxon>
        <taxon>Arachnia</taxon>
    </lineage>
</organism>
<gene>
    <name evidence="2" type="ORF">NCTC12967_00070</name>
</gene>
<keyword evidence="3" id="KW-1185">Reference proteome</keyword>
<dbReference type="GO" id="GO:0016491">
    <property type="term" value="F:oxidoreductase activity"/>
    <property type="evidence" value="ECO:0007669"/>
    <property type="project" value="InterPro"/>
</dbReference>
<protein>
    <submittedName>
        <fullName evidence="2">SagB-type dehydrogenase domain</fullName>
    </submittedName>
</protein>
<evidence type="ECO:0000313" key="2">
    <source>
        <dbReference type="EMBL" id="VEH68810.1"/>
    </source>
</evidence>
<dbReference type="Proteomes" id="UP000273044">
    <property type="component" value="Chromosome"/>
</dbReference>
<feature type="domain" description="Nitroreductase" evidence="1">
    <location>
        <begin position="61"/>
        <end position="232"/>
    </location>
</feature>
<name>A0A3S4W4Z0_9ACTN</name>
<dbReference type="Pfam" id="PF00881">
    <property type="entry name" value="Nitroreductase"/>
    <property type="match status" value="1"/>
</dbReference>
<dbReference type="AlphaFoldDB" id="A0A3S4W4Z0"/>
<dbReference type="Gene3D" id="3.40.109.10">
    <property type="entry name" value="NADH Oxidase"/>
    <property type="match status" value="1"/>
</dbReference>
<dbReference type="PANTHER" id="PTHR43745:SF2">
    <property type="entry name" value="NITROREDUCTASE MJ1384-RELATED"/>
    <property type="match status" value="1"/>
</dbReference>
<accession>A0A3S4W4Z0</accession>
<dbReference type="EMBL" id="LR134406">
    <property type="protein sequence ID" value="VEH68810.1"/>
    <property type="molecule type" value="Genomic_DNA"/>
</dbReference>